<dbReference type="Proteomes" id="UP000663722">
    <property type="component" value="Chromosome"/>
</dbReference>
<proteinExistence type="predicted"/>
<keyword evidence="2" id="KW-1185">Reference proteome</keyword>
<evidence type="ECO:0000313" key="1">
    <source>
        <dbReference type="EMBL" id="QTA87877.1"/>
    </source>
</evidence>
<accession>A0A975BLR4</accession>
<name>A0A975BLR4_9BACT</name>
<protein>
    <submittedName>
        <fullName evidence="1">Uncharacterized protein</fullName>
    </submittedName>
</protein>
<evidence type="ECO:0000313" key="2">
    <source>
        <dbReference type="Proteomes" id="UP000663722"/>
    </source>
</evidence>
<sequence length="57" mass="6568">MYEKLLIGYLFQKKNFFHQIIAPFRGFKDNCGRKLWFGSCSDDGSACSEVRCSVIPD</sequence>
<gene>
    <name evidence="1" type="ORF">dnm_039170</name>
</gene>
<reference evidence="1" key="1">
    <citation type="journal article" date="2021" name="Microb. Physiol.">
        <title>Proteogenomic Insights into the Physiology of Marine, Sulfate-Reducing, Filamentous Desulfonema limicola and Desulfonema magnum.</title>
        <authorList>
            <person name="Schnaars V."/>
            <person name="Wohlbrand L."/>
            <person name="Scheve S."/>
            <person name="Hinrichs C."/>
            <person name="Reinhardt R."/>
            <person name="Rabus R."/>
        </authorList>
    </citation>
    <scope>NUCLEOTIDE SEQUENCE</scope>
    <source>
        <strain evidence="1">4be13</strain>
    </source>
</reference>
<organism evidence="1 2">
    <name type="scientific">Desulfonema magnum</name>
    <dbReference type="NCBI Taxonomy" id="45655"/>
    <lineage>
        <taxon>Bacteria</taxon>
        <taxon>Pseudomonadati</taxon>
        <taxon>Thermodesulfobacteriota</taxon>
        <taxon>Desulfobacteria</taxon>
        <taxon>Desulfobacterales</taxon>
        <taxon>Desulfococcaceae</taxon>
        <taxon>Desulfonema</taxon>
    </lineage>
</organism>
<dbReference type="KEGG" id="dmm:dnm_039170"/>
<dbReference type="AlphaFoldDB" id="A0A975BLR4"/>
<dbReference type="EMBL" id="CP061800">
    <property type="protein sequence ID" value="QTA87877.1"/>
    <property type="molecule type" value="Genomic_DNA"/>
</dbReference>